<reference evidence="6" key="1">
    <citation type="submission" date="2016-04" db="EMBL/GenBank/DDBJ databases">
        <authorList>
            <person name="Evans L.H."/>
            <person name="Alamgir A."/>
            <person name="Owens N."/>
            <person name="Weber N.D."/>
            <person name="Virtaneva K."/>
            <person name="Barbian K."/>
            <person name="Babar A."/>
            <person name="Rosenke K."/>
        </authorList>
    </citation>
    <scope>NUCLEOTIDE SEQUENCE</scope>
    <source>
        <strain evidence="6">86</strain>
    </source>
</reference>
<dbReference type="PANTHER" id="PTHR33607">
    <property type="entry name" value="ENDONUCLEASE-1"/>
    <property type="match status" value="1"/>
</dbReference>
<dbReference type="InterPro" id="IPR007346">
    <property type="entry name" value="Endonuclease-I"/>
</dbReference>
<feature type="chain" id="PRO_5012329528" description="SLH domain-containing protein" evidence="4">
    <location>
        <begin position="28"/>
        <end position="1363"/>
    </location>
</feature>
<dbReference type="EMBL" id="FLUN01000001">
    <property type="protein sequence ID" value="SBW01285.1"/>
    <property type="molecule type" value="Genomic_DNA"/>
</dbReference>
<dbReference type="InterPro" id="IPR044925">
    <property type="entry name" value="His-Me_finger_sf"/>
</dbReference>
<protein>
    <recommendedName>
        <fullName evidence="5">SLH domain-containing protein</fullName>
    </recommendedName>
</protein>
<gene>
    <name evidence="6" type="ORF">KL86CLO1_11457</name>
</gene>
<keyword evidence="1" id="KW-0540">Nuclease</keyword>
<keyword evidence="4" id="KW-0732">Signal</keyword>
<feature type="domain" description="SLH" evidence="5">
    <location>
        <begin position="1240"/>
        <end position="1302"/>
    </location>
</feature>
<dbReference type="GO" id="GO:0004518">
    <property type="term" value="F:nuclease activity"/>
    <property type="evidence" value="ECO:0007669"/>
    <property type="project" value="UniProtKB-KW"/>
</dbReference>
<dbReference type="Pfam" id="PF00395">
    <property type="entry name" value="SLH"/>
    <property type="match status" value="3"/>
</dbReference>
<feature type="signal peptide" evidence="4">
    <location>
        <begin position="1"/>
        <end position="27"/>
    </location>
</feature>
<dbReference type="PANTHER" id="PTHR33607:SF2">
    <property type="entry name" value="ENDONUCLEASE-1"/>
    <property type="match status" value="1"/>
</dbReference>
<accession>A0A212JPN4</accession>
<dbReference type="GO" id="GO:0016787">
    <property type="term" value="F:hydrolase activity"/>
    <property type="evidence" value="ECO:0007669"/>
    <property type="project" value="UniProtKB-KW"/>
</dbReference>
<evidence type="ECO:0000256" key="2">
    <source>
        <dbReference type="ARBA" id="ARBA00022737"/>
    </source>
</evidence>
<keyword evidence="3" id="KW-0378">Hydrolase</keyword>
<evidence type="ECO:0000313" key="6">
    <source>
        <dbReference type="EMBL" id="SBW01285.1"/>
    </source>
</evidence>
<dbReference type="InterPro" id="IPR001119">
    <property type="entry name" value="SLH_dom"/>
</dbReference>
<proteinExistence type="predicted"/>
<feature type="domain" description="SLH" evidence="5">
    <location>
        <begin position="1305"/>
        <end position="1363"/>
    </location>
</feature>
<name>A0A212JPN4_9FIRM</name>
<dbReference type="PROSITE" id="PS51272">
    <property type="entry name" value="SLH"/>
    <property type="match status" value="3"/>
</dbReference>
<evidence type="ECO:0000256" key="4">
    <source>
        <dbReference type="SAM" id="SignalP"/>
    </source>
</evidence>
<evidence type="ECO:0000256" key="1">
    <source>
        <dbReference type="ARBA" id="ARBA00022722"/>
    </source>
</evidence>
<dbReference type="SUPFAM" id="SSF54060">
    <property type="entry name" value="His-Me finger endonucleases"/>
    <property type="match status" value="1"/>
</dbReference>
<keyword evidence="2" id="KW-0677">Repeat</keyword>
<dbReference type="Pfam" id="PF04231">
    <property type="entry name" value="Endonuclease_1"/>
    <property type="match status" value="1"/>
</dbReference>
<organism evidence="6">
    <name type="scientific">uncultured Eubacteriales bacterium</name>
    <dbReference type="NCBI Taxonomy" id="172733"/>
    <lineage>
        <taxon>Bacteria</taxon>
        <taxon>Bacillati</taxon>
        <taxon>Bacillota</taxon>
        <taxon>Clostridia</taxon>
        <taxon>Eubacteriales</taxon>
        <taxon>environmental samples</taxon>
    </lineage>
</organism>
<evidence type="ECO:0000259" key="5">
    <source>
        <dbReference type="PROSITE" id="PS51272"/>
    </source>
</evidence>
<sequence>MQRVSKRALPWILALVLVFSMSPAVSAAGLTPRNEGVRHEDCTSLSAQADSYYTGDYAWDKLSTLEGTDTDSSLQGTKTPLYSQLQTLMSTTMTKKVTYNSLTSYWPTTDTQPGYSNATLFYCDVDSSSYNREHVWPKSRASYYETGGGADLHHLRPTNSTVNSTRNNYTMGNVQGVITNPSTYSYGGKIVLWYNTAGNGLVEVNDDIKGDVARILLYIYVRWGQPNLFEQVAQKDLPPLDSDDDADDGKPVIESLDTLLQWCENDPVDNWEMQRNDLCQGVQGNRNVFIDYPELAWLLFNKTLPADMKTPSGGSVPTDPAYTVTPHSNNDAWGDVTISGGRITAAPKDGYYTEGFTVEPANAATVTQSGNVFTVKDTKENCTVTIQFAPKTPASVSYIVPEGVSVTNGPAAGYLGDSITLPTINGAPTDNSKDYSFVGWVEDEVAATKSRDGFTVLATGASYTLKNVKTMLYALYSYRVEDGSGAADTFELVTTKPVSGDWSGDYVMTNPSGDTLHLATGKEIDTQDSAVSLATSGVTKAGNTLSGVTSDYVIAISKLANGNYTLRLKGAPTDTYLTFPGGSKNAIGTTTNSNDAIAQWTLALSGGNMVITNVGNTSYQLKWNNSWKGFRCYTTGQENVKLYAAAGAPASTYYLTLGEGTDPDPEPIPANIGYAVPKGVTVPGGPTTGEVGKPIVLPSVSGTPEDNSKDYTFVGWVDKKIPETTSSTGLNILNAGTSYTITKQAVELFALYSYKTESGTGGEDSFSLVTAASELKTGDMVVIVSKNVNYALGTTQNNNNRKAAEVTKSGETVEIGASVAELTLETGNIPDTFSFNVGSGYLYAAGKLSGDQTVKGNWLRTESSISDNSSWKIEIAADGNATVKAQGANDANWMRYNPNVDQDGNPLAAGPLFGCYGPNSSMKDAASDIAVYKKGSGGSVITTYYLTLAEGGGVENPDPVKLPVPVPSKSGGEVTSGDKVTFTALSGATVKYVTVDPAAGTPDWRDVPAEGLSIEGTSGATVKIWVKSTRADAKDSDVVALTFTIKKADSNPGPSSGTNTGGTAANPVVKAEDVKVNDGTAEIKLPAANAKLDDAANKKAASANGTKPVAITGGGLNIIIPAGTLTAGTDVNALLVDPKAAGSVIRVTRSDGTTAILPIATVSGGNAAYVVNILGKYEVVDNDNTFRDTDNHWALPAIGFVSAREIFRGDSTGAFRPDQPMTRGMLATVLARIDGGKTGAGTPFADVPAGSWYAGEIAWAAQNKLVEGDGKNFNPDDDLTREQLCVILIRYLNYSGLTLAEATAMGDFSDLSKVSPWAKDAVEQAVKAGLIDGKTGVLIDPQGKATRAEIATILQRFVEGVLK</sequence>
<evidence type="ECO:0000256" key="3">
    <source>
        <dbReference type="ARBA" id="ARBA00022801"/>
    </source>
</evidence>
<feature type="domain" description="SLH" evidence="5">
    <location>
        <begin position="1181"/>
        <end position="1239"/>
    </location>
</feature>